<organism evidence="1 2">
    <name type="scientific">Chaetomium tenue</name>
    <dbReference type="NCBI Taxonomy" id="1854479"/>
    <lineage>
        <taxon>Eukaryota</taxon>
        <taxon>Fungi</taxon>
        <taxon>Dikarya</taxon>
        <taxon>Ascomycota</taxon>
        <taxon>Pezizomycotina</taxon>
        <taxon>Sordariomycetes</taxon>
        <taxon>Sordariomycetidae</taxon>
        <taxon>Sordariales</taxon>
        <taxon>Chaetomiaceae</taxon>
        <taxon>Chaetomium</taxon>
    </lineage>
</organism>
<proteinExistence type="predicted"/>
<dbReference type="Proteomes" id="UP000724584">
    <property type="component" value="Unassembled WGS sequence"/>
</dbReference>
<evidence type="ECO:0000313" key="2">
    <source>
        <dbReference type="Proteomes" id="UP000724584"/>
    </source>
</evidence>
<sequence length="125" mass="14564">MAQHTLFLCGLRRSLMAVAGLRLGGGRKWLPRVWFFGNEVWTWTSVSGDTAFYYNDSLLYVLSFRVACRCCCCGRCCCYCGIGFVLLPVLRGWVCPYSLTALRRLHHFFCFLDFFLFFSFSFAWR</sequence>
<reference evidence="1 2" key="1">
    <citation type="journal article" date="2021" name="Nat. Commun.">
        <title>Genetic determinants of endophytism in the Arabidopsis root mycobiome.</title>
        <authorList>
            <person name="Mesny F."/>
            <person name="Miyauchi S."/>
            <person name="Thiergart T."/>
            <person name="Pickel B."/>
            <person name="Atanasova L."/>
            <person name="Karlsson M."/>
            <person name="Huettel B."/>
            <person name="Barry K.W."/>
            <person name="Haridas S."/>
            <person name="Chen C."/>
            <person name="Bauer D."/>
            <person name="Andreopoulos W."/>
            <person name="Pangilinan J."/>
            <person name="LaButti K."/>
            <person name="Riley R."/>
            <person name="Lipzen A."/>
            <person name="Clum A."/>
            <person name="Drula E."/>
            <person name="Henrissat B."/>
            <person name="Kohler A."/>
            <person name="Grigoriev I.V."/>
            <person name="Martin F.M."/>
            <person name="Hacquard S."/>
        </authorList>
    </citation>
    <scope>NUCLEOTIDE SEQUENCE [LARGE SCALE GENOMIC DNA]</scope>
    <source>
        <strain evidence="1 2">MPI-SDFR-AT-0079</strain>
    </source>
</reference>
<comment type="caution">
    <text evidence="1">The sequence shown here is derived from an EMBL/GenBank/DDBJ whole genome shotgun (WGS) entry which is preliminary data.</text>
</comment>
<name>A0ACB7PPG8_9PEZI</name>
<dbReference type="EMBL" id="JAGIZQ010000002">
    <property type="protein sequence ID" value="KAH6641677.1"/>
    <property type="molecule type" value="Genomic_DNA"/>
</dbReference>
<evidence type="ECO:0000313" key="1">
    <source>
        <dbReference type="EMBL" id="KAH6641677.1"/>
    </source>
</evidence>
<accession>A0ACB7PPG8</accession>
<gene>
    <name evidence="1" type="ORF">F5144DRAFT_143954</name>
</gene>
<keyword evidence="2" id="KW-1185">Reference proteome</keyword>
<protein>
    <submittedName>
        <fullName evidence="1">Uncharacterized protein</fullName>
    </submittedName>
</protein>